<organism evidence="1 2">
    <name type="scientific">Opitutus terrae (strain DSM 11246 / JCM 15787 / PB90-1)</name>
    <dbReference type="NCBI Taxonomy" id="452637"/>
    <lineage>
        <taxon>Bacteria</taxon>
        <taxon>Pseudomonadati</taxon>
        <taxon>Verrucomicrobiota</taxon>
        <taxon>Opitutia</taxon>
        <taxon>Opitutales</taxon>
        <taxon>Opitutaceae</taxon>
        <taxon>Opitutus</taxon>
    </lineage>
</organism>
<dbReference type="Proteomes" id="UP000007013">
    <property type="component" value="Chromosome"/>
</dbReference>
<dbReference type="HOGENOM" id="CLU_2001532_0_0_0"/>
<protein>
    <submittedName>
        <fullName evidence="1">Uncharacterized protein</fullName>
    </submittedName>
</protein>
<accession>B1ZPZ8</accession>
<dbReference type="AlphaFoldDB" id="B1ZPZ8"/>
<sequence>MTNTVTSLLAEPPSATPHRYQVYRQAKNGLHHNHGPSVVSPEDAVASFLQTTPAFEGGGVRLWDHTEMRVAASAEWQVETTRMGFAVRHRSNVFYDPALALVASHIAEREQLEQAITNRLRMAV</sequence>
<name>B1ZPZ8_OPITP</name>
<evidence type="ECO:0000313" key="1">
    <source>
        <dbReference type="EMBL" id="ACB77770.1"/>
    </source>
</evidence>
<dbReference type="EMBL" id="CP001032">
    <property type="protein sequence ID" value="ACB77770.1"/>
    <property type="molecule type" value="Genomic_DNA"/>
</dbReference>
<dbReference type="KEGG" id="ote:Oter_4499"/>
<gene>
    <name evidence="1" type="ordered locus">Oter_4499</name>
</gene>
<keyword evidence="2" id="KW-1185">Reference proteome</keyword>
<evidence type="ECO:0000313" key="2">
    <source>
        <dbReference type="Proteomes" id="UP000007013"/>
    </source>
</evidence>
<proteinExistence type="predicted"/>
<reference evidence="1 2" key="1">
    <citation type="journal article" date="2011" name="J. Bacteriol.">
        <title>Genome sequence of the verrucomicrobium Opitutus terrae PB90-1, an abundant inhabitant of rice paddy soil ecosystems.</title>
        <authorList>
            <person name="van Passel M.W."/>
            <person name="Kant R."/>
            <person name="Palva A."/>
            <person name="Copeland A."/>
            <person name="Lucas S."/>
            <person name="Lapidus A."/>
            <person name="Glavina del Rio T."/>
            <person name="Pitluck S."/>
            <person name="Goltsman E."/>
            <person name="Clum A."/>
            <person name="Sun H."/>
            <person name="Schmutz J."/>
            <person name="Larimer F.W."/>
            <person name="Land M.L."/>
            <person name="Hauser L."/>
            <person name="Kyrpides N."/>
            <person name="Mikhailova N."/>
            <person name="Richardson P.P."/>
            <person name="Janssen P.H."/>
            <person name="de Vos W.M."/>
            <person name="Smidt H."/>
        </authorList>
    </citation>
    <scope>NUCLEOTIDE SEQUENCE [LARGE SCALE GENOMIC DNA]</scope>
    <source>
        <strain evidence="2">DSM 11246 / JCM 15787 / PB90-1</strain>
    </source>
</reference>